<keyword evidence="2" id="KW-0812">Transmembrane</keyword>
<sequence length="261" mass="28710">MEFWNTYFNKLLKYPRTPFPPMSPLSHILGSFLATFTGISIVGLLTWEANIFSSYNNAPVILGAFGASSVLIYVALESPLAQPYNAFVGGTISGFIGISVGKVFDALCEHNTDYLWLQCALAVSLAIVGMMLTRSVHPPGAATALISVTSGQHIRDIGYFFIVSPILLGTTIMIIVAVLFNNVLRKYPMYWIFHKPKPMEFDGIKVSNSLTSATKPSQDINIPMTETTPSFASEIKLEAAERRIRELEEKIAMLESCSVTQ</sequence>
<feature type="domain" description="HPP transmembrane region" evidence="3">
    <location>
        <begin position="21"/>
        <end position="188"/>
    </location>
</feature>
<evidence type="ECO:0000313" key="5">
    <source>
        <dbReference type="Proteomes" id="UP001479436"/>
    </source>
</evidence>
<feature type="transmembrane region" description="Helical" evidence="2">
    <location>
        <begin position="115"/>
        <end position="137"/>
    </location>
</feature>
<protein>
    <recommendedName>
        <fullName evidence="3">HPP transmembrane region domain-containing protein</fullName>
    </recommendedName>
</protein>
<keyword evidence="1" id="KW-0175">Coiled coil</keyword>
<feature type="transmembrane region" description="Helical" evidence="2">
    <location>
        <begin position="82"/>
        <end position="103"/>
    </location>
</feature>
<evidence type="ECO:0000313" key="4">
    <source>
        <dbReference type="EMBL" id="KAK9681235.1"/>
    </source>
</evidence>
<accession>A0ABR2VNK9</accession>
<dbReference type="Pfam" id="PF04982">
    <property type="entry name" value="TM_HPP"/>
    <property type="match status" value="1"/>
</dbReference>
<feature type="transmembrane region" description="Helical" evidence="2">
    <location>
        <begin position="25"/>
        <end position="47"/>
    </location>
</feature>
<evidence type="ECO:0000256" key="2">
    <source>
        <dbReference type="SAM" id="Phobius"/>
    </source>
</evidence>
<feature type="transmembrane region" description="Helical" evidence="2">
    <location>
        <begin position="59"/>
        <end position="76"/>
    </location>
</feature>
<organism evidence="4 5">
    <name type="scientific">Basidiobolus ranarum</name>
    <dbReference type="NCBI Taxonomy" id="34480"/>
    <lineage>
        <taxon>Eukaryota</taxon>
        <taxon>Fungi</taxon>
        <taxon>Fungi incertae sedis</taxon>
        <taxon>Zoopagomycota</taxon>
        <taxon>Entomophthoromycotina</taxon>
        <taxon>Basidiobolomycetes</taxon>
        <taxon>Basidiobolales</taxon>
        <taxon>Basidiobolaceae</taxon>
        <taxon>Basidiobolus</taxon>
    </lineage>
</organism>
<dbReference type="PANTHER" id="PTHR33741">
    <property type="entry name" value="TRANSMEMBRANE PROTEIN DDB_G0269096-RELATED"/>
    <property type="match status" value="1"/>
</dbReference>
<comment type="caution">
    <text evidence="4">The sequence shown here is derived from an EMBL/GenBank/DDBJ whole genome shotgun (WGS) entry which is preliminary data.</text>
</comment>
<dbReference type="PANTHER" id="PTHR33741:SF5">
    <property type="entry name" value="TRANSMEMBRANE PROTEIN DDB_G0269096-RELATED"/>
    <property type="match status" value="1"/>
</dbReference>
<dbReference type="Proteomes" id="UP001479436">
    <property type="component" value="Unassembled WGS sequence"/>
</dbReference>
<feature type="coiled-coil region" evidence="1">
    <location>
        <begin position="230"/>
        <end position="257"/>
    </location>
</feature>
<feature type="transmembrane region" description="Helical" evidence="2">
    <location>
        <begin position="157"/>
        <end position="180"/>
    </location>
</feature>
<dbReference type="InterPro" id="IPR058581">
    <property type="entry name" value="TM_HPP"/>
</dbReference>
<proteinExistence type="predicted"/>
<dbReference type="EMBL" id="JASJQH010009105">
    <property type="protein sequence ID" value="KAK9681235.1"/>
    <property type="molecule type" value="Genomic_DNA"/>
</dbReference>
<evidence type="ECO:0000259" key="3">
    <source>
        <dbReference type="Pfam" id="PF04982"/>
    </source>
</evidence>
<name>A0ABR2VNK9_9FUNG</name>
<reference evidence="4 5" key="1">
    <citation type="submission" date="2023-04" db="EMBL/GenBank/DDBJ databases">
        <title>Genome of Basidiobolus ranarum AG-B5.</title>
        <authorList>
            <person name="Stajich J.E."/>
            <person name="Carter-House D."/>
            <person name="Gryganskyi A."/>
        </authorList>
    </citation>
    <scope>NUCLEOTIDE SEQUENCE [LARGE SCALE GENOMIC DNA]</scope>
    <source>
        <strain evidence="4 5">AG-B5</strain>
    </source>
</reference>
<evidence type="ECO:0000256" key="1">
    <source>
        <dbReference type="SAM" id="Coils"/>
    </source>
</evidence>
<keyword evidence="2" id="KW-1133">Transmembrane helix</keyword>
<keyword evidence="5" id="KW-1185">Reference proteome</keyword>
<dbReference type="InterPro" id="IPR007065">
    <property type="entry name" value="HPP"/>
</dbReference>
<keyword evidence="2" id="KW-0472">Membrane</keyword>
<gene>
    <name evidence="4" type="ORF">K7432_015697</name>
</gene>